<accession>A0A1F7W485</accession>
<dbReference type="EMBL" id="MGFD01000039">
    <property type="protein sequence ID" value="OGL97622.1"/>
    <property type="molecule type" value="Genomic_DNA"/>
</dbReference>
<gene>
    <name evidence="1" type="ORF">A2318_04200</name>
</gene>
<reference evidence="1 2" key="1">
    <citation type="journal article" date="2016" name="Nat. Commun.">
        <title>Thousands of microbial genomes shed light on interconnected biogeochemical processes in an aquifer system.</title>
        <authorList>
            <person name="Anantharaman K."/>
            <person name="Brown C.T."/>
            <person name="Hug L.A."/>
            <person name="Sharon I."/>
            <person name="Castelle C.J."/>
            <person name="Probst A.J."/>
            <person name="Thomas B.C."/>
            <person name="Singh A."/>
            <person name="Wilkins M.J."/>
            <person name="Karaoz U."/>
            <person name="Brodie E.L."/>
            <person name="Williams K.H."/>
            <person name="Hubbard S.S."/>
            <person name="Banfield J.F."/>
        </authorList>
    </citation>
    <scope>NUCLEOTIDE SEQUENCE [LARGE SCALE GENOMIC DNA]</scope>
</reference>
<evidence type="ECO:0008006" key="3">
    <source>
        <dbReference type="Google" id="ProtNLM"/>
    </source>
</evidence>
<proteinExistence type="predicted"/>
<dbReference type="AlphaFoldDB" id="A0A1F7W485"/>
<evidence type="ECO:0000313" key="1">
    <source>
        <dbReference type="EMBL" id="OGL97622.1"/>
    </source>
</evidence>
<sequence>MTKTSKSEDRTRLNLELPNATIRRMEDLCTRTEAESKTEVIRRALQTYEALLIISTRGSIILRHENGTEEKILIL</sequence>
<name>A0A1F7W485_9BACT</name>
<protein>
    <recommendedName>
        <fullName evidence="3">Ribbon-helix-helix protein CopG domain-containing protein</fullName>
    </recommendedName>
</protein>
<organism evidence="1 2">
    <name type="scientific">Candidatus Uhrbacteria bacterium RIFOXYB2_FULL_45_11</name>
    <dbReference type="NCBI Taxonomy" id="1802421"/>
    <lineage>
        <taxon>Bacteria</taxon>
        <taxon>Candidatus Uhriibacteriota</taxon>
    </lineage>
</organism>
<comment type="caution">
    <text evidence="1">The sequence shown here is derived from an EMBL/GenBank/DDBJ whole genome shotgun (WGS) entry which is preliminary data.</text>
</comment>
<dbReference type="STRING" id="1802421.A2318_04200"/>
<evidence type="ECO:0000313" key="2">
    <source>
        <dbReference type="Proteomes" id="UP000177331"/>
    </source>
</evidence>
<dbReference type="Proteomes" id="UP000177331">
    <property type="component" value="Unassembled WGS sequence"/>
</dbReference>